<dbReference type="EMBL" id="JAMYZR010000001">
    <property type="protein sequence ID" value="MCP1244614.1"/>
    <property type="molecule type" value="Genomic_DNA"/>
</dbReference>
<gene>
    <name evidence="2" type="ORF">NKW54_01475</name>
</gene>
<dbReference type="InterPro" id="IPR014729">
    <property type="entry name" value="Rossmann-like_a/b/a_fold"/>
</dbReference>
<protein>
    <submittedName>
        <fullName evidence="2">YdcF family protein</fullName>
    </submittedName>
</protein>
<proteinExistence type="predicted"/>
<dbReference type="Pfam" id="PF02698">
    <property type="entry name" value="DUF218"/>
    <property type="match status" value="1"/>
</dbReference>
<feature type="domain" description="DUF218" evidence="1">
    <location>
        <begin position="20"/>
        <end position="166"/>
    </location>
</feature>
<dbReference type="PANTHER" id="PTHR30336">
    <property type="entry name" value="INNER MEMBRANE PROTEIN, PROBABLE PERMEASE"/>
    <property type="match status" value="1"/>
</dbReference>
<dbReference type="CDD" id="cd06259">
    <property type="entry name" value="YdcF-like"/>
    <property type="match status" value="1"/>
</dbReference>
<dbReference type="InterPro" id="IPR003848">
    <property type="entry name" value="DUF218"/>
</dbReference>
<name>A0ABT1EQD2_9PROT</name>
<evidence type="ECO:0000259" key="1">
    <source>
        <dbReference type="Pfam" id="PF02698"/>
    </source>
</evidence>
<dbReference type="Proteomes" id="UP001523543">
    <property type="component" value="Unassembled WGS sequence"/>
</dbReference>
<reference evidence="2 3" key="1">
    <citation type="submission" date="2022-06" db="EMBL/GenBank/DDBJ databases">
        <title>Acetobacer genomes from food samples.</title>
        <authorList>
            <person name="Sombolestani A."/>
        </authorList>
    </citation>
    <scope>NUCLEOTIDE SEQUENCE [LARGE SCALE GENOMIC DNA]</scope>
    <source>
        <strain evidence="2 3">R-83281</strain>
    </source>
</reference>
<comment type="caution">
    <text evidence="2">The sequence shown here is derived from an EMBL/GenBank/DDBJ whole genome shotgun (WGS) entry which is preliminary data.</text>
</comment>
<organism evidence="2 3">
    <name type="scientific">Acetobacter cerevisiae</name>
    <dbReference type="NCBI Taxonomy" id="178900"/>
    <lineage>
        <taxon>Bacteria</taxon>
        <taxon>Pseudomonadati</taxon>
        <taxon>Pseudomonadota</taxon>
        <taxon>Alphaproteobacteria</taxon>
        <taxon>Acetobacterales</taxon>
        <taxon>Acetobacteraceae</taxon>
        <taxon>Acetobacter</taxon>
    </lineage>
</organism>
<dbReference type="Gene3D" id="3.40.50.620">
    <property type="entry name" value="HUPs"/>
    <property type="match status" value="1"/>
</dbReference>
<accession>A0ABT1EQD2</accession>
<evidence type="ECO:0000313" key="3">
    <source>
        <dbReference type="Proteomes" id="UP001523543"/>
    </source>
</evidence>
<dbReference type="PANTHER" id="PTHR30336:SF20">
    <property type="entry name" value="DUF218 DOMAIN-CONTAINING PROTEIN"/>
    <property type="match status" value="1"/>
</dbReference>
<dbReference type="RefSeq" id="WP_231866170.1">
    <property type="nucleotide sequence ID" value="NZ_JAMYZR010000001.1"/>
</dbReference>
<evidence type="ECO:0000313" key="2">
    <source>
        <dbReference type="EMBL" id="MCP1244614.1"/>
    </source>
</evidence>
<keyword evidence="3" id="KW-1185">Reference proteome</keyword>
<sequence>MMRTPETSASKTHRQAVTPILIFGAALRADGTPSPALQHRVLAAVQFGVKQNAPLYLVTGGVPRTGLTEATVMRRLLLEAGASPEAILEDHAATDTFDSVVNCTKILKKQGFTDQTLALATSTYHMPRCLLLMRLAGWSVQAVPFPFPVTGRKSVFRAGLRIGHEVLASLWDAFLVLCWRIVR</sequence>
<dbReference type="InterPro" id="IPR051599">
    <property type="entry name" value="Cell_Envelope_Assoc"/>
</dbReference>